<dbReference type="Proteomes" id="UP000007148">
    <property type="component" value="Unassembled WGS sequence"/>
</dbReference>
<comment type="caution">
    <text evidence="1">The sequence shown here is derived from an EMBL/GenBank/DDBJ whole genome shotgun (WGS) entry which is preliminary data.</text>
</comment>
<evidence type="ECO:0000313" key="2">
    <source>
        <dbReference type="Proteomes" id="UP000007148"/>
    </source>
</evidence>
<dbReference type="EMBL" id="CAFZ01000026">
    <property type="protein sequence ID" value="CCA68132.1"/>
    <property type="molecule type" value="Genomic_DNA"/>
</dbReference>
<organism evidence="1 2">
    <name type="scientific">Serendipita indica (strain DSM 11827)</name>
    <name type="common">Root endophyte fungus</name>
    <name type="synonym">Piriformospora indica</name>
    <dbReference type="NCBI Taxonomy" id="1109443"/>
    <lineage>
        <taxon>Eukaryota</taxon>
        <taxon>Fungi</taxon>
        <taxon>Dikarya</taxon>
        <taxon>Basidiomycota</taxon>
        <taxon>Agaricomycotina</taxon>
        <taxon>Agaricomycetes</taxon>
        <taxon>Sebacinales</taxon>
        <taxon>Serendipitaceae</taxon>
        <taxon>Serendipita</taxon>
    </lineage>
</organism>
<dbReference type="SUPFAM" id="SSF55486">
    <property type="entry name" value="Metalloproteases ('zincins'), catalytic domain"/>
    <property type="match status" value="1"/>
</dbReference>
<dbReference type="OMA" id="IKFETIA"/>
<keyword evidence="2" id="KW-1185">Reference proteome</keyword>
<evidence type="ECO:0000313" key="1">
    <source>
        <dbReference type="EMBL" id="CCA68132.1"/>
    </source>
</evidence>
<dbReference type="STRING" id="1109443.G4T9X6"/>
<proteinExistence type="predicted"/>
<reference evidence="1 2" key="1">
    <citation type="journal article" date="2011" name="PLoS Pathog.">
        <title>Endophytic Life Strategies Decoded by Genome and Transcriptome Analyses of the Mutualistic Root Symbiont Piriformospora indica.</title>
        <authorList>
            <person name="Zuccaro A."/>
            <person name="Lahrmann U."/>
            <person name="Guldener U."/>
            <person name="Langen G."/>
            <person name="Pfiffi S."/>
            <person name="Biedenkopf D."/>
            <person name="Wong P."/>
            <person name="Samans B."/>
            <person name="Grimm C."/>
            <person name="Basiewicz M."/>
            <person name="Murat C."/>
            <person name="Martin F."/>
            <person name="Kogel K.H."/>
        </authorList>
    </citation>
    <scope>NUCLEOTIDE SEQUENCE [LARGE SCALE GENOMIC DNA]</scope>
    <source>
        <strain evidence="1 2">DSM 11827</strain>
    </source>
</reference>
<sequence>MKFTGFYIFTIIIQATCTTTRVSESLLQKPLLHPSDINPLISPRLYETLVESDYFITELPPSTTTAMQRCTQYVTQFCQGDSVQRLQVGFTDSNKTWLLCKCTPRKLAQVVLPGKADNWSYLLGHLSRIPVPLREYIHVVVSTPLETEHTTSSSLAPTKPSLRSTLPHGMMSQNTVVLFGEPSIATWIHEAAHGYSGERLSSSVRWVEAIHRDSCLPDPYSRTNLEEAFAQTVMLKVYLQMQPVSSEGTRDDLLGDVSCMRHQLDILEGLSIFAHDRRSLSRSGSTLEIVQKEATWWELWVITSFLVILFMLS</sequence>
<accession>G4T9X6</accession>
<name>G4T9X6_SERID</name>
<dbReference type="OrthoDB" id="2142213at2759"/>
<dbReference type="InParanoid" id="G4T9X6"/>
<dbReference type="HOGENOM" id="CLU_888814_0_0_1"/>
<protein>
    <submittedName>
        <fullName evidence="1">Uncharacterized protein</fullName>
    </submittedName>
</protein>
<gene>
    <name evidence="1" type="ORF">PIIN_01999</name>
</gene>
<dbReference type="AlphaFoldDB" id="G4T9X6"/>